<evidence type="ECO:0000313" key="3">
    <source>
        <dbReference type="Proteomes" id="UP000317421"/>
    </source>
</evidence>
<dbReference type="Proteomes" id="UP000317421">
    <property type="component" value="Unassembled WGS sequence"/>
</dbReference>
<dbReference type="EMBL" id="SJPR01000005">
    <property type="protein sequence ID" value="TWT95300.1"/>
    <property type="molecule type" value="Genomic_DNA"/>
</dbReference>
<name>A0A5C6A7D5_9BACT</name>
<comment type="caution">
    <text evidence="2">The sequence shown here is derived from an EMBL/GenBank/DDBJ whole genome shotgun (WGS) entry which is preliminary data.</text>
</comment>
<gene>
    <name evidence="2" type="ORF">Pla108_34450</name>
</gene>
<dbReference type="AlphaFoldDB" id="A0A5C6A7D5"/>
<proteinExistence type="predicted"/>
<reference evidence="2 3" key="1">
    <citation type="submission" date="2019-02" db="EMBL/GenBank/DDBJ databases">
        <title>Deep-cultivation of Planctomycetes and their phenomic and genomic characterization uncovers novel biology.</title>
        <authorList>
            <person name="Wiegand S."/>
            <person name="Jogler M."/>
            <person name="Boedeker C."/>
            <person name="Pinto D."/>
            <person name="Vollmers J."/>
            <person name="Rivas-Marin E."/>
            <person name="Kohn T."/>
            <person name="Peeters S.H."/>
            <person name="Heuer A."/>
            <person name="Rast P."/>
            <person name="Oberbeckmann S."/>
            <person name="Bunk B."/>
            <person name="Jeske O."/>
            <person name="Meyerdierks A."/>
            <person name="Storesund J.E."/>
            <person name="Kallscheuer N."/>
            <person name="Luecker S."/>
            <person name="Lage O.M."/>
            <person name="Pohl T."/>
            <person name="Merkel B.J."/>
            <person name="Hornburger P."/>
            <person name="Mueller R.-W."/>
            <person name="Bruemmer F."/>
            <person name="Labrenz M."/>
            <person name="Spormann A.M."/>
            <person name="Op Den Camp H."/>
            <person name="Overmann J."/>
            <person name="Amann R."/>
            <person name="Jetten M.S.M."/>
            <person name="Mascher T."/>
            <person name="Medema M.H."/>
            <person name="Devos D.P."/>
            <person name="Kaster A.-K."/>
            <person name="Ovreas L."/>
            <person name="Rohde M."/>
            <person name="Galperin M.Y."/>
            <person name="Jogler C."/>
        </authorList>
    </citation>
    <scope>NUCLEOTIDE SEQUENCE [LARGE SCALE GENOMIC DNA]</scope>
    <source>
        <strain evidence="2 3">Pla108</strain>
    </source>
</reference>
<protein>
    <submittedName>
        <fullName evidence="2">Uncharacterized protein</fullName>
    </submittedName>
</protein>
<feature type="transmembrane region" description="Helical" evidence="1">
    <location>
        <begin position="7"/>
        <end position="31"/>
    </location>
</feature>
<dbReference type="PROSITE" id="PS51257">
    <property type="entry name" value="PROKAR_LIPOPROTEIN"/>
    <property type="match status" value="1"/>
</dbReference>
<feature type="transmembrane region" description="Helical" evidence="1">
    <location>
        <begin position="37"/>
        <end position="59"/>
    </location>
</feature>
<keyword evidence="1" id="KW-0812">Transmembrane</keyword>
<evidence type="ECO:0000256" key="1">
    <source>
        <dbReference type="SAM" id="Phobius"/>
    </source>
</evidence>
<evidence type="ECO:0000313" key="2">
    <source>
        <dbReference type="EMBL" id="TWT95300.1"/>
    </source>
</evidence>
<keyword evidence="1" id="KW-1133">Transmembrane helix</keyword>
<dbReference type="RefSeq" id="WP_146446146.1">
    <property type="nucleotide sequence ID" value="NZ_SJPR01000005.1"/>
</dbReference>
<keyword evidence="1" id="KW-0472">Membrane</keyword>
<organism evidence="2 3">
    <name type="scientific">Botrimarina colliarenosi</name>
    <dbReference type="NCBI Taxonomy" id="2528001"/>
    <lineage>
        <taxon>Bacteria</taxon>
        <taxon>Pseudomonadati</taxon>
        <taxon>Planctomycetota</taxon>
        <taxon>Planctomycetia</taxon>
        <taxon>Pirellulales</taxon>
        <taxon>Lacipirellulaceae</taxon>
        <taxon>Botrimarina</taxon>
    </lineage>
</organism>
<accession>A0A5C6A7D5</accession>
<keyword evidence="3" id="KW-1185">Reference proteome</keyword>
<sequence length="107" mass="11184">MEIATRLTAGVVLGTTLVGSTYIFTACGAWGEVAVGAFWWATSGAVMTAVLASGAWWMVLRDTRRHAGMAGFEDAAIEASNAAEPIAGYVGPREVVPRDTAPIRRAA</sequence>